<dbReference type="EnsemblPlants" id="AES64963">
    <property type="protein sequence ID" value="AES64963"/>
    <property type="gene ID" value="MTR_2g033780"/>
</dbReference>
<evidence type="ECO:0000313" key="2">
    <source>
        <dbReference type="EnsemblPlants" id="AES64963"/>
    </source>
</evidence>
<dbReference type="PaxDb" id="3880-AES64963"/>
<keyword evidence="3" id="KW-1185">Reference proteome</keyword>
<sequence>MMREEDEENEKSHKRMKEFSFHLQISYEHEPSLHHVPQCNTTSIAGNDLFARLAEKPIHYQPNGILLFPKERLLN</sequence>
<proteinExistence type="predicted"/>
<accession>G7IMS2</accession>
<reference evidence="1 3" key="2">
    <citation type="journal article" date="2014" name="BMC Genomics">
        <title>An improved genome release (version Mt4.0) for the model legume Medicago truncatula.</title>
        <authorList>
            <person name="Tang H."/>
            <person name="Krishnakumar V."/>
            <person name="Bidwell S."/>
            <person name="Rosen B."/>
            <person name="Chan A."/>
            <person name="Zhou S."/>
            <person name="Gentzbittel L."/>
            <person name="Childs K.L."/>
            <person name="Yandell M."/>
            <person name="Gundlach H."/>
            <person name="Mayer K.F."/>
            <person name="Schwartz D.C."/>
            <person name="Town C.D."/>
        </authorList>
    </citation>
    <scope>GENOME REANNOTATION</scope>
    <source>
        <strain evidence="2 3">cv. Jemalong A17</strain>
    </source>
</reference>
<evidence type="ECO:0000313" key="3">
    <source>
        <dbReference type="Proteomes" id="UP000002051"/>
    </source>
</evidence>
<dbReference type="HOGENOM" id="CLU_2674771_0_0_1"/>
<organism evidence="1 3">
    <name type="scientific">Medicago truncatula</name>
    <name type="common">Barrel medic</name>
    <name type="synonym">Medicago tribuloides</name>
    <dbReference type="NCBI Taxonomy" id="3880"/>
    <lineage>
        <taxon>Eukaryota</taxon>
        <taxon>Viridiplantae</taxon>
        <taxon>Streptophyta</taxon>
        <taxon>Embryophyta</taxon>
        <taxon>Tracheophyta</taxon>
        <taxon>Spermatophyta</taxon>
        <taxon>Magnoliopsida</taxon>
        <taxon>eudicotyledons</taxon>
        <taxon>Gunneridae</taxon>
        <taxon>Pentapetalae</taxon>
        <taxon>rosids</taxon>
        <taxon>fabids</taxon>
        <taxon>Fabales</taxon>
        <taxon>Fabaceae</taxon>
        <taxon>Papilionoideae</taxon>
        <taxon>50 kb inversion clade</taxon>
        <taxon>NPAAA clade</taxon>
        <taxon>Hologalegina</taxon>
        <taxon>IRL clade</taxon>
        <taxon>Trifolieae</taxon>
        <taxon>Medicago</taxon>
    </lineage>
</organism>
<dbReference type="EMBL" id="CM001218">
    <property type="protein sequence ID" value="AES64963.1"/>
    <property type="molecule type" value="Genomic_DNA"/>
</dbReference>
<reference evidence="1 3" key="1">
    <citation type="journal article" date="2011" name="Nature">
        <title>The Medicago genome provides insight into the evolution of rhizobial symbioses.</title>
        <authorList>
            <person name="Young N.D."/>
            <person name="Debelle F."/>
            <person name="Oldroyd G.E."/>
            <person name="Geurts R."/>
            <person name="Cannon S.B."/>
            <person name="Udvardi M.K."/>
            <person name="Benedito V.A."/>
            <person name="Mayer K.F."/>
            <person name="Gouzy J."/>
            <person name="Schoof H."/>
            <person name="Van de Peer Y."/>
            <person name="Proost S."/>
            <person name="Cook D.R."/>
            <person name="Meyers B.C."/>
            <person name="Spannagl M."/>
            <person name="Cheung F."/>
            <person name="De Mita S."/>
            <person name="Krishnakumar V."/>
            <person name="Gundlach H."/>
            <person name="Zhou S."/>
            <person name="Mudge J."/>
            <person name="Bharti A.K."/>
            <person name="Murray J.D."/>
            <person name="Naoumkina M.A."/>
            <person name="Rosen B."/>
            <person name="Silverstein K.A."/>
            <person name="Tang H."/>
            <person name="Rombauts S."/>
            <person name="Zhao P.X."/>
            <person name="Zhou P."/>
            <person name="Barbe V."/>
            <person name="Bardou P."/>
            <person name="Bechner M."/>
            <person name="Bellec A."/>
            <person name="Berger A."/>
            <person name="Berges H."/>
            <person name="Bidwell S."/>
            <person name="Bisseling T."/>
            <person name="Choisne N."/>
            <person name="Couloux A."/>
            <person name="Denny R."/>
            <person name="Deshpande S."/>
            <person name="Dai X."/>
            <person name="Doyle J.J."/>
            <person name="Dudez A.M."/>
            <person name="Farmer A.D."/>
            <person name="Fouteau S."/>
            <person name="Franken C."/>
            <person name="Gibelin C."/>
            <person name="Gish J."/>
            <person name="Goldstein S."/>
            <person name="Gonzalez A.J."/>
            <person name="Green P.J."/>
            <person name="Hallab A."/>
            <person name="Hartog M."/>
            <person name="Hua A."/>
            <person name="Humphray S.J."/>
            <person name="Jeong D.H."/>
            <person name="Jing Y."/>
            <person name="Jocker A."/>
            <person name="Kenton S.M."/>
            <person name="Kim D.J."/>
            <person name="Klee K."/>
            <person name="Lai H."/>
            <person name="Lang C."/>
            <person name="Lin S."/>
            <person name="Macmil S.L."/>
            <person name="Magdelenat G."/>
            <person name="Matthews L."/>
            <person name="McCorrison J."/>
            <person name="Monaghan E.L."/>
            <person name="Mun J.H."/>
            <person name="Najar F.Z."/>
            <person name="Nicholson C."/>
            <person name="Noirot C."/>
            <person name="O'Bleness M."/>
            <person name="Paule C.R."/>
            <person name="Poulain J."/>
            <person name="Prion F."/>
            <person name="Qin B."/>
            <person name="Qu C."/>
            <person name="Retzel E.F."/>
            <person name="Riddle C."/>
            <person name="Sallet E."/>
            <person name="Samain S."/>
            <person name="Samson N."/>
            <person name="Sanders I."/>
            <person name="Saurat O."/>
            <person name="Scarpelli C."/>
            <person name="Schiex T."/>
            <person name="Segurens B."/>
            <person name="Severin A.J."/>
            <person name="Sherrier D.J."/>
            <person name="Shi R."/>
            <person name="Sims S."/>
            <person name="Singer S.R."/>
            <person name="Sinharoy S."/>
            <person name="Sterck L."/>
            <person name="Viollet A."/>
            <person name="Wang B.B."/>
            <person name="Wang K."/>
            <person name="Wang M."/>
            <person name="Wang X."/>
            <person name="Warfsmann J."/>
            <person name="Weissenbach J."/>
            <person name="White D.D."/>
            <person name="White J.D."/>
            <person name="Wiley G.B."/>
            <person name="Wincker P."/>
            <person name="Xing Y."/>
            <person name="Yang L."/>
            <person name="Yao Z."/>
            <person name="Ying F."/>
            <person name="Zhai J."/>
            <person name="Zhou L."/>
            <person name="Zuber A."/>
            <person name="Denarie J."/>
            <person name="Dixon R.A."/>
            <person name="May G.D."/>
            <person name="Schwartz D.C."/>
            <person name="Rogers J."/>
            <person name="Quetier F."/>
            <person name="Town C.D."/>
            <person name="Roe B.A."/>
        </authorList>
    </citation>
    <scope>NUCLEOTIDE SEQUENCE [LARGE SCALE GENOMIC DNA]</scope>
    <source>
        <strain evidence="1">A17</strain>
        <strain evidence="2 3">cv. Jemalong A17</strain>
    </source>
</reference>
<protein>
    <submittedName>
        <fullName evidence="1 2">Uncharacterized protein</fullName>
    </submittedName>
</protein>
<evidence type="ECO:0000313" key="1">
    <source>
        <dbReference type="EMBL" id="AES64963.1"/>
    </source>
</evidence>
<gene>
    <name evidence="1" type="ordered locus">MTR_2g033780</name>
</gene>
<reference evidence="2" key="3">
    <citation type="submission" date="2015-04" db="UniProtKB">
        <authorList>
            <consortium name="EnsemblPlants"/>
        </authorList>
    </citation>
    <scope>IDENTIFICATION</scope>
    <source>
        <strain evidence="2">cv. Jemalong A17</strain>
    </source>
</reference>
<dbReference type="AlphaFoldDB" id="G7IMS2"/>
<dbReference type="Proteomes" id="UP000002051">
    <property type="component" value="Chromosome 2"/>
</dbReference>
<name>G7IMS2_MEDTR</name>